<feature type="region of interest" description="Disordered" evidence="1">
    <location>
        <begin position="361"/>
        <end position="595"/>
    </location>
</feature>
<keyword evidence="2" id="KW-0472">Membrane</keyword>
<reference evidence="3 4" key="1">
    <citation type="submission" date="2022-12" db="EMBL/GenBank/DDBJ databases">
        <title>Genomic features and morphological characterization of a novel Knufia sp. strain isolated from spacecraft assembly facility.</title>
        <authorList>
            <person name="Teixeira M."/>
            <person name="Chander A.M."/>
            <person name="Stajich J.E."/>
            <person name="Venkateswaran K."/>
        </authorList>
    </citation>
    <scope>NUCLEOTIDE SEQUENCE [LARGE SCALE GENOMIC DNA]</scope>
    <source>
        <strain evidence="3 4">FJI-L2-BK-P2</strain>
    </source>
</reference>
<name>A0AAN8EQQ9_9EURO</name>
<proteinExistence type="predicted"/>
<keyword evidence="2" id="KW-1133">Transmembrane helix</keyword>
<organism evidence="3 4">
    <name type="scientific">Knufia fluminis</name>
    <dbReference type="NCBI Taxonomy" id="191047"/>
    <lineage>
        <taxon>Eukaryota</taxon>
        <taxon>Fungi</taxon>
        <taxon>Dikarya</taxon>
        <taxon>Ascomycota</taxon>
        <taxon>Pezizomycotina</taxon>
        <taxon>Eurotiomycetes</taxon>
        <taxon>Chaetothyriomycetidae</taxon>
        <taxon>Chaetothyriales</taxon>
        <taxon>Trichomeriaceae</taxon>
        <taxon>Knufia</taxon>
    </lineage>
</organism>
<sequence length="595" mass="67457">MAPLAIFPRQAGPVIENPDKADTWNWRAVAGDEDLILESWSQGFVVGALMLMGCITFANMRRRVMLHKLIFLEQVMALSHGTFCFMDYDGYGWYLSSTAALLYLSYILHNLVAWMKVKPFFHGKSTIFEPKFVTWTTRIYTISLACTVPPVIFQIFDNVRIPSHLRFRFFNGYGGWYRQVRPYEPLMRDPWWVFCNGILFYVISKSYGTGVVQIIKRSPRFGILFASIILALLFTGLDIVASLHPFIGSTDGINPFWKLSLVFKCLTDAILLDDFKTELKRLGLRRMKRDEKRRESHALMLEDPNLIDSDDEADAHYSNGTANGTVNGHAYRPSVSHQKQNDSGDMEASEEVEFMQALNTHPSQLSSDRESRRSSSQRPQVGRGGTPATRLPKLFAAIKPGRKGKRSTDERAVWKDGIWTQPEDGSEMQPKLKDDEVRCDDDPLAQARREQQRTIEELTARKNSAAATKKRSKSTGPNQPREHSDSPNWSSTSTDLNSQPANSDSLPDDSMLRDLDAHPKSSVAVDEGSPSTNSIMQRKRNAAPHRGSISNSKNTADLIRQHVQQQTKKKKSVSRDFWDGLDDLDENRPPKQHQT</sequence>
<feature type="compositionally biased region" description="Basic and acidic residues" evidence="1">
    <location>
        <begin position="447"/>
        <end position="460"/>
    </location>
</feature>
<dbReference type="PANTHER" id="PTHR42029">
    <property type="entry name" value="AN04G07800"/>
    <property type="match status" value="1"/>
</dbReference>
<accession>A0AAN8EQQ9</accession>
<dbReference type="AlphaFoldDB" id="A0AAN8EQQ9"/>
<dbReference type="EMBL" id="JAKLMC020000010">
    <property type="protein sequence ID" value="KAK5953940.1"/>
    <property type="molecule type" value="Genomic_DNA"/>
</dbReference>
<evidence type="ECO:0000256" key="2">
    <source>
        <dbReference type="SAM" id="Phobius"/>
    </source>
</evidence>
<evidence type="ECO:0000313" key="4">
    <source>
        <dbReference type="Proteomes" id="UP001316803"/>
    </source>
</evidence>
<keyword evidence="2" id="KW-0812">Transmembrane</keyword>
<feature type="compositionally biased region" description="Basic and acidic residues" evidence="1">
    <location>
        <begin position="510"/>
        <end position="519"/>
    </location>
</feature>
<feature type="transmembrane region" description="Helical" evidence="2">
    <location>
        <begin position="40"/>
        <end position="58"/>
    </location>
</feature>
<feature type="transmembrane region" description="Helical" evidence="2">
    <location>
        <begin position="221"/>
        <end position="243"/>
    </location>
</feature>
<comment type="caution">
    <text evidence="3">The sequence shown here is derived from an EMBL/GenBank/DDBJ whole genome shotgun (WGS) entry which is preliminary data.</text>
</comment>
<dbReference type="PANTHER" id="PTHR42029:SF3">
    <property type="entry name" value="AN04G07800"/>
    <property type="match status" value="1"/>
</dbReference>
<keyword evidence="4" id="KW-1185">Reference proteome</keyword>
<feature type="compositionally biased region" description="Polar residues" evidence="1">
    <location>
        <begin position="486"/>
        <end position="505"/>
    </location>
</feature>
<evidence type="ECO:0000256" key="1">
    <source>
        <dbReference type="SAM" id="MobiDB-lite"/>
    </source>
</evidence>
<feature type="region of interest" description="Disordered" evidence="1">
    <location>
        <begin position="310"/>
        <end position="349"/>
    </location>
</feature>
<feature type="transmembrane region" description="Helical" evidence="2">
    <location>
        <begin position="94"/>
        <end position="114"/>
    </location>
</feature>
<feature type="transmembrane region" description="Helical" evidence="2">
    <location>
        <begin position="135"/>
        <end position="156"/>
    </location>
</feature>
<gene>
    <name evidence="3" type="ORF">OHC33_005211</name>
</gene>
<protein>
    <submittedName>
        <fullName evidence="3">Uncharacterized protein</fullName>
    </submittedName>
</protein>
<dbReference type="Proteomes" id="UP001316803">
    <property type="component" value="Unassembled WGS sequence"/>
</dbReference>
<evidence type="ECO:0000313" key="3">
    <source>
        <dbReference type="EMBL" id="KAK5953940.1"/>
    </source>
</evidence>